<sequence>MKSFVMNTTTGLGVSTADFFSIIACWPDLHTLEFSHPFYSRDSALPGQVPQAAIRRLQLPLQTWDGNGILVALLAQATSTLCHLDLGKRIADRASLADLPLTLSASLVTAAPQLISFAAVLDVNSWPYATYAESDYLISTLSAFRDIQEVSLGILGFSFSAILPLLQPLLHLRTLSIGKSKLSADKGPFHELTSTAAIDFINGAAALKSLTLPWQMEVVWTKDELKQANSAAKEKGVRFLLE</sequence>
<protein>
    <submittedName>
        <fullName evidence="1">Uncharacterized protein</fullName>
    </submittedName>
</protein>
<dbReference type="EMBL" id="MCGR01000018">
    <property type="protein sequence ID" value="ORY84190.1"/>
    <property type="molecule type" value="Genomic_DNA"/>
</dbReference>
<dbReference type="AlphaFoldDB" id="A0A1Y2FJS2"/>
<accession>A0A1Y2FJS2</accession>
<reference evidence="1 2" key="1">
    <citation type="submission" date="2016-07" db="EMBL/GenBank/DDBJ databases">
        <title>Pervasive Adenine N6-methylation of Active Genes in Fungi.</title>
        <authorList>
            <consortium name="DOE Joint Genome Institute"/>
            <person name="Mondo S.J."/>
            <person name="Dannebaum R.O."/>
            <person name="Kuo R.C."/>
            <person name="Labutti K."/>
            <person name="Haridas S."/>
            <person name="Kuo A."/>
            <person name="Salamov A."/>
            <person name="Ahrendt S.R."/>
            <person name="Lipzen A."/>
            <person name="Sullivan W."/>
            <person name="Andreopoulos W.B."/>
            <person name="Clum A."/>
            <person name="Lindquist E."/>
            <person name="Daum C."/>
            <person name="Ramamoorthy G.K."/>
            <person name="Gryganskyi A."/>
            <person name="Culley D."/>
            <person name="Magnuson J.K."/>
            <person name="James T.Y."/>
            <person name="O'Malley M.A."/>
            <person name="Stajich J.E."/>
            <person name="Spatafora J.W."/>
            <person name="Visel A."/>
            <person name="Grigoriev I.V."/>
        </authorList>
    </citation>
    <scope>NUCLEOTIDE SEQUENCE [LARGE SCALE GENOMIC DNA]</scope>
    <source>
        <strain evidence="1 2">62-1032</strain>
    </source>
</reference>
<dbReference type="InParanoid" id="A0A1Y2FJS2"/>
<gene>
    <name evidence="1" type="ORF">BCR35DRAFT_303282</name>
</gene>
<keyword evidence="2" id="KW-1185">Reference proteome</keyword>
<proteinExistence type="predicted"/>
<evidence type="ECO:0000313" key="1">
    <source>
        <dbReference type="EMBL" id="ORY84190.1"/>
    </source>
</evidence>
<comment type="caution">
    <text evidence="1">The sequence shown here is derived from an EMBL/GenBank/DDBJ whole genome shotgun (WGS) entry which is preliminary data.</text>
</comment>
<dbReference type="Proteomes" id="UP000193467">
    <property type="component" value="Unassembled WGS sequence"/>
</dbReference>
<evidence type="ECO:0000313" key="2">
    <source>
        <dbReference type="Proteomes" id="UP000193467"/>
    </source>
</evidence>
<organism evidence="1 2">
    <name type="scientific">Leucosporidium creatinivorum</name>
    <dbReference type="NCBI Taxonomy" id="106004"/>
    <lineage>
        <taxon>Eukaryota</taxon>
        <taxon>Fungi</taxon>
        <taxon>Dikarya</taxon>
        <taxon>Basidiomycota</taxon>
        <taxon>Pucciniomycotina</taxon>
        <taxon>Microbotryomycetes</taxon>
        <taxon>Leucosporidiales</taxon>
        <taxon>Leucosporidium</taxon>
    </lineage>
</organism>
<name>A0A1Y2FJS2_9BASI</name>